<dbReference type="EMBL" id="JEMC01001986">
    <property type="protein sequence ID" value="KYF91888.1"/>
    <property type="molecule type" value="Genomic_DNA"/>
</dbReference>
<name>A0A150SE29_SORCE</name>
<evidence type="ECO:0000313" key="2">
    <source>
        <dbReference type="EMBL" id="KYF91888.1"/>
    </source>
</evidence>
<protein>
    <submittedName>
        <fullName evidence="2">Uncharacterized protein</fullName>
    </submittedName>
</protein>
<feature type="region of interest" description="Disordered" evidence="1">
    <location>
        <begin position="139"/>
        <end position="169"/>
    </location>
</feature>
<proteinExistence type="predicted"/>
<comment type="caution">
    <text evidence="2">The sequence shown here is derived from an EMBL/GenBank/DDBJ whole genome shotgun (WGS) entry which is preliminary data.</text>
</comment>
<reference evidence="2 3" key="1">
    <citation type="submission" date="2014-02" db="EMBL/GenBank/DDBJ databases">
        <title>The small core and large imbalanced accessory genome model reveals a collaborative survival strategy of Sorangium cellulosum strains in nature.</title>
        <authorList>
            <person name="Han K."/>
            <person name="Peng R."/>
            <person name="Blom J."/>
            <person name="Li Y.-Z."/>
        </authorList>
    </citation>
    <scope>NUCLEOTIDE SEQUENCE [LARGE SCALE GENOMIC DNA]</scope>
    <source>
        <strain evidence="2 3">So0149</strain>
    </source>
</reference>
<gene>
    <name evidence="2" type="ORF">BE18_35355</name>
</gene>
<sequence length="169" mass="18684">MAMCKCSDPSTKEMADAIYESFKAQDPANATPRLRAGIEEVIEFATLIGSVQLLMGILAAPRFREKVFQKAPNREAVLALLDRYTAAISTANIAPDAPDLRTIEPTRKMRALLETWEFNLDVPEPIVSVARAWLAAHETSEPPEGWDEWPGPEDMPQVELPEQPSRGGP</sequence>
<dbReference type="AlphaFoldDB" id="A0A150SE29"/>
<organism evidence="2 3">
    <name type="scientific">Sorangium cellulosum</name>
    <name type="common">Polyangium cellulosum</name>
    <dbReference type="NCBI Taxonomy" id="56"/>
    <lineage>
        <taxon>Bacteria</taxon>
        <taxon>Pseudomonadati</taxon>
        <taxon>Myxococcota</taxon>
        <taxon>Polyangia</taxon>
        <taxon>Polyangiales</taxon>
        <taxon>Polyangiaceae</taxon>
        <taxon>Sorangium</taxon>
    </lineage>
</organism>
<accession>A0A150SE29</accession>
<evidence type="ECO:0000256" key="1">
    <source>
        <dbReference type="SAM" id="MobiDB-lite"/>
    </source>
</evidence>
<evidence type="ECO:0000313" key="3">
    <source>
        <dbReference type="Proteomes" id="UP000075515"/>
    </source>
</evidence>
<dbReference type="Proteomes" id="UP000075515">
    <property type="component" value="Unassembled WGS sequence"/>
</dbReference>